<dbReference type="InterPro" id="IPR011051">
    <property type="entry name" value="RmlC_Cupin_sf"/>
</dbReference>
<dbReference type="SUPFAM" id="SSF51182">
    <property type="entry name" value="RmlC-like cupins"/>
    <property type="match status" value="1"/>
</dbReference>
<dbReference type="Gene3D" id="2.60.120.10">
    <property type="entry name" value="Jelly Rolls"/>
    <property type="match status" value="1"/>
</dbReference>
<gene>
    <name evidence="2" type="ORF">DYP60_08080</name>
</gene>
<keyword evidence="3" id="KW-1185">Reference proteome</keyword>
<name>A0A372MG83_9SPIR</name>
<comment type="caution">
    <text evidence="2">The sequence shown here is derived from an EMBL/GenBank/DDBJ whole genome shotgun (WGS) entry which is preliminary data.</text>
</comment>
<dbReference type="Proteomes" id="UP000264002">
    <property type="component" value="Unassembled WGS sequence"/>
</dbReference>
<dbReference type="Pfam" id="PF07883">
    <property type="entry name" value="Cupin_2"/>
    <property type="match status" value="1"/>
</dbReference>
<reference evidence="3" key="1">
    <citation type="submission" date="2018-08" db="EMBL/GenBank/DDBJ databases">
        <authorList>
            <person name="Grouzdev D.S."/>
            <person name="Krutkina M.S."/>
        </authorList>
    </citation>
    <scope>NUCLEOTIDE SEQUENCE [LARGE SCALE GENOMIC DNA]</scope>
    <source>
        <strain evidence="3">4-11</strain>
    </source>
</reference>
<feature type="domain" description="Cupin type-2" evidence="1">
    <location>
        <begin position="42"/>
        <end position="104"/>
    </location>
</feature>
<dbReference type="InterPro" id="IPR013096">
    <property type="entry name" value="Cupin_2"/>
</dbReference>
<dbReference type="CDD" id="cd02230">
    <property type="entry name" value="cupin_HP0902-like"/>
    <property type="match status" value="1"/>
</dbReference>
<reference evidence="2 3" key="2">
    <citation type="submission" date="2018-09" db="EMBL/GenBank/DDBJ databases">
        <title>Genome of Sphaerochaeta halotolerans strain 4-11.</title>
        <authorList>
            <person name="Nazina T.N."/>
            <person name="Sokolova D.S."/>
        </authorList>
    </citation>
    <scope>NUCLEOTIDE SEQUENCE [LARGE SCALE GENOMIC DNA]</scope>
    <source>
        <strain evidence="2 3">4-11</strain>
    </source>
</reference>
<dbReference type="PANTHER" id="PTHR37694">
    <property type="entry name" value="SLR8022 PROTEIN"/>
    <property type="match status" value="1"/>
</dbReference>
<evidence type="ECO:0000313" key="3">
    <source>
        <dbReference type="Proteomes" id="UP000264002"/>
    </source>
</evidence>
<proteinExistence type="predicted"/>
<dbReference type="AlphaFoldDB" id="A0A372MG83"/>
<organism evidence="2 3">
    <name type="scientific">Sphaerochaeta halotolerans</name>
    <dbReference type="NCBI Taxonomy" id="2293840"/>
    <lineage>
        <taxon>Bacteria</taxon>
        <taxon>Pseudomonadati</taxon>
        <taxon>Spirochaetota</taxon>
        <taxon>Spirochaetia</taxon>
        <taxon>Spirochaetales</taxon>
        <taxon>Sphaerochaetaceae</taxon>
        <taxon>Sphaerochaeta</taxon>
    </lineage>
</organism>
<dbReference type="EMBL" id="QUWK01000007">
    <property type="protein sequence ID" value="RFU94801.1"/>
    <property type="molecule type" value="Genomic_DNA"/>
</dbReference>
<sequence length="110" mass="12078">MTTMIKNFKPSEVMSFADQVIYQEGQVVSKTLAQDKYHSLTLFAFEKGEEISTHASSGDALVIALDGEGLVTIDGQEFKLEAGDSILMPSGVPHAIYAPERFKMFLVVSF</sequence>
<protein>
    <submittedName>
        <fullName evidence="2">Cupin domain-containing protein</fullName>
    </submittedName>
</protein>
<dbReference type="InterPro" id="IPR014710">
    <property type="entry name" value="RmlC-like_jellyroll"/>
</dbReference>
<evidence type="ECO:0000259" key="1">
    <source>
        <dbReference type="Pfam" id="PF07883"/>
    </source>
</evidence>
<dbReference type="OrthoDB" id="9793184at2"/>
<dbReference type="PANTHER" id="PTHR37694:SF1">
    <property type="entry name" value="SLR8022 PROTEIN"/>
    <property type="match status" value="1"/>
</dbReference>
<accession>A0A372MG83</accession>
<evidence type="ECO:0000313" key="2">
    <source>
        <dbReference type="EMBL" id="RFU94801.1"/>
    </source>
</evidence>